<evidence type="ECO:0000259" key="3">
    <source>
        <dbReference type="Pfam" id="PF00144"/>
    </source>
</evidence>
<dbReference type="PANTHER" id="PTHR46825">
    <property type="entry name" value="D-ALANYL-D-ALANINE-CARBOXYPEPTIDASE/ENDOPEPTIDASE AMPH"/>
    <property type="match status" value="1"/>
</dbReference>
<dbReference type="Proteomes" id="UP000183810">
    <property type="component" value="Chromosome"/>
</dbReference>
<organism evidence="4 5">
    <name type="scientific">Nocardia mangyaensis</name>
    <dbReference type="NCBI Taxonomy" id="2213200"/>
    <lineage>
        <taxon>Bacteria</taxon>
        <taxon>Bacillati</taxon>
        <taxon>Actinomycetota</taxon>
        <taxon>Actinomycetes</taxon>
        <taxon>Mycobacteriales</taxon>
        <taxon>Nocardiaceae</taxon>
        <taxon>Nocardia</taxon>
    </lineage>
</organism>
<feature type="transmembrane region" description="Helical" evidence="1">
    <location>
        <begin position="432"/>
        <end position="454"/>
    </location>
</feature>
<feature type="signal peptide" evidence="2">
    <location>
        <begin position="1"/>
        <end position="21"/>
    </location>
</feature>
<gene>
    <name evidence="4" type="ORF">BOX37_27220</name>
</gene>
<dbReference type="InterPro" id="IPR001466">
    <property type="entry name" value="Beta-lactam-related"/>
</dbReference>
<accession>A0A1J0VYI5</accession>
<evidence type="ECO:0000256" key="1">
    <source>
        <dbReference type="SAM" id="Phobius"/>
    </source>
</evidence>
<dbReference type="InterPro" id="IPR050491">
    <property type="entry name" value="AmpC-like"/>
</dbReference>
<keyword evidence="1" id="KW-0812">Transmembrane</keyword>
<proteinExistence type="predicted"/>
<dbReference type="KEGG" id="nsl:BOX37_27220"/>
<sequence>MVVLLSGLVLVGCAATPHATADSSSSALDEFVRERMDEVRIPGAAYAVLDHAGVRHAGTFGTDGSGERVTSATPFLWGSVAKPVTARLVLDMASADELQLDAPVTTYLPSLRTADAGGDHHAARITVRQLLDHTSGLATSLRHTDRDNANRRPGDVVPELAEAALITEPGTAHHYSSTNYLLLAAVVEAVTGQSFTDVLTERVLGPLGMRNTITTTARAASLPPGHRYIFGHPFPFTTPFDPVGVAYGYLGGALDDLAAFARASLTETPQVDDAVPTGSGKTYGLGWRQWTVEGTDIPMVWHGGAAPGYFAQVILLPEHAIVFTANTYGAFTEHALLDIGFQLAARSLDLETPIPPTEYTYPAILAALLALTVLGIAALIRSIRLLIHPITESRRRALVNLLAWLFALGTVLIGFGIALPRSLGVELTQLTLWAPDVAGLVFTILAVATVLLLLRSALGVRALTSSRTDQPT</sequence>
<dbReference type="Gene3D" id="3.40.710.10">
    <property type="entry name" value="DD-peptidase/beta-lactamase superfamily"/>
    <property type="match status" value="1"/>
</dbReference>
<dbReference type="EMBL" id="CP018082">
    <property type="protein sequence ID" value="APE37007.1"/>
    <property type="molecule type" value="Genomic_DNA"/>
</dbReference>
<reference evidence="4" key="1">
    <citation type="submission" date="2016-11" db="EMBL/GenBank/DDBJ databases">
        <authorList>
            <person name="Jaros S."/>
            <person name="Januszkiewicz K."/>
            <person name="Wedrychowicz H."/>
        </authorList>
    </citation>
    <scope>NUCLEOTIDE SEQUENCE [LARGE SCALE GENOMIC DNA]</scope>
    <source>
        <strain evidence="4">Y48</strain>
    </source>
</reference>
<dbReference type="Pfam" id="PF00144">
    <property type="entry name" value="Beta-lactamase"/>
    <property type="match status" value="1"/>
</dbReference>
<dbReference type="SUPFAM" id="SSF56601">
    <property type="entry name" value="beta-lactamase/transpeptidase-like"/>
    <property type="match status" value="1"/>
</dbReference>
<name>A0A1J0VYI5_9NOCA</name>
<evidence type="ECO:0000256" key="2">
    <source>
        <dbReference type="SAM" id="SignalP"/>
    </source>
</evidence>
<dbReference type="InterPro" id="IPR012338">
    <property type="entry name" value="Beta-lactam/transpept-like"/>
</dbReference>
<feature type="transmembrane region" description="Helical" evidence="1">
    <location>
        <begin position="359"/>
        <end position="380"/>
    </location>
</feature>
<keyword evidence="2" id="KW-0732">Signal</keyword>
<feature type="transmembrane region" description="Helical" evidence="1">
    <location>
        <begin position="401"/>
        <end position="420"/>
    </location>
</feature>
<keyword evidence="5" id="KW-1185">Reference proteome</keyword>
<feature type="domain" description="Beta-lactamase-related" evidence="3">
    <location>
        <begin position="28"/>
        <end position="327"/>
    </location>
</feature>
<evidence type="ECO:0000313" key="5">
    <source>
        <dbReference type="Proteomes" id="UP000183810"/>
    </source>
</evidence>
<keyword evidence="1" id="KW-1133">Transmembrane helix</keyword>
<protein>
    <recommendedName>
        <fullName evidence="3">Beta-lactamase-related domain-containing protein</fullName>
    </recommendedName>
</protein>
<keyword evidence="1" id="KW-0472">Membrane</keyword>
<feature type="chain" id="PRO_5009616807" description="Beta-lactamase-related domain-containing protein" evidence="2">
    <location>
        <begin position="22"/>
        <end position="472"/>
    </location>
</feature>
<dbReference type="AlphaFoldDB" id="A0A1J0VYI5"/>
<evidence type="ECO:0000313" key="4">
    <source>
        <dbReference type="EMBL" id="APE37007.1"/>
    </source>
</evidence>
<dbReference type="PANTHER" id="PTHR46825:SF9">
    <property type="entry name" value="BETA-LACTAMASE-RELATED DOMAIN-CONTAINING PROTEIN"/>
    <property type="match status" value="1"/>
</dbReference>